<dbReference type="Pfam" id="PF02321">
    <property type="entry name" value="OEP"/>
    <property type="match status" value="1"/>
</dbReference>
<dbReference type="Proteomes" id="UP000680038">
    <property type="component" value="Unassembled WGS sequence"/>
</dbReference>
<dbReference type="SUPFAM" id="SSF56954">
    <property type="entry name" value="Outer membrane efflux proteins (OEP)"/>
    <property type="match status" value="1"/>
</dbReference>
<keyword evidence="3" id="KW-0813">Transport</keyword>
<evidence type="ECO:0000256" key="3">
    <source>
        <dbReference type="ARBA" id="ARBA00022448"/>
    </source>
</evidence>
<dbReference type="GO" id="GO:0009279">
    <property type="term" value="C:cell outer membrane"/>
    <property type="evidence" value="ECO:0007669"/>
    <property type="project" value="UniProtKB-SubCell"/>
</dbReference>
<accession>A0A916J9C5</accession>
<evidence type="ECO:0000256" key="6">
    <source>
        <dbReference type="ARBA" id="ARBA00023136"/>
    </source>
</evidence>
<comment type="similarity">
    <text evidence="2">Belongs to the outer membrane factor (OMF) (TC 1.B.17) family.</text>
</comment>
<proteinExistence type="inferred from homology"/>
<keyword evidence="5" id="KW-0812">Transmembrane</keyword>
<dbReference type="EMBL" id="CAJRAF010000001">
    <property type="protein sequence ID" value="CAG4992649.1"/>
    <property type="molecule type" value="Genomic_DNA"/>
</dbReference>
<dbReference type="InterPro" id="IPR051906">
    <property type="entry name" value="TolC-like"/>
</dbReference>
<keyword evidence="7" id="KW-0998">Cell outer membrane</keyword>
<evidence type="ECO:0000256" key="7">
    <source>
        <dbReference type="ARBA" id="ARBA00023237"/>
    </source>
</evidence>
<evidence type="ECO:0000256" key="2">
    <source>
        <dbReference type="ARBA" id="ARBA00007613"/>
    </source>
</evidence>
<dbReference type="GO" id="GO:0015562">
    <property type="term" value="F:efflux transmembrane transporter activity"/>
    <property type="evidence" value="ECO:0007669"/>
    <property type="project" value="InterPro"/>
</dbReference>
<name>A0A916J9C5_9BACT</name>
<reference evidence="8" key="1">
    <citation type="submission" date="2021-04" db="EMBL/GenBank/DDBJ databases">
        <authorList>
            <person name="Rodrigo-Torres L."/>
            <person name="Arahal R. D."/>
            <person name="Lucena T."/>
        </authorList>
    </citation>
    <scope>NUCLEOTIDE SEQUENCE</scope>
    <source>
        <strain evidence="8">CECT 9275</strain>
    </source>
</reference>
<dbReference type="GO" id="GO:1990281">
    <property type="term" value="C:efflux pump complex"/>
    <property type="evidence" value="ECO:0007669"/>
    <property type="project" value="TreeGrafter"/>
</dbReference>
<comment type="caution">
    <text evidence="8">The sequence shown here is derived from an EMBL/GenBank/DDBJ whole genome shotgun (WGS) entry which is preliminary data.</text>
</comment>
<comment type="subcellular location">
    <subcellularLocation>
        <location evidence="1">Cell outer membrane</location>
    </subcellularLocation>
</comment>
<dbReference type="PANTHER" id="PTHR30026:SF20">
    <property type="entry name" value="OUTER MEMBRANE PROTEIN TOLC"/>
    <property type="match status" value="1"/>
</dbReference>
<evidence type="ECO:0000256" key="5">
    <source>
        <dbReference type="ARBA" id="ARBA00022692"/>
    </source>
</evidence>
<dbReference type="InterPro" id="IPR003423">
    <property type="entry name" value="OMP_efflux"/>
</dbReference>
<dbReference type="AlphaFoldDB" id="A0A916J9C5"/>
<dbReference type="Gene3D" id="1.20.1600.10">
    <property type="entry name" value="Outer membrane efflux proteins (OEP)"/>
    <property type="match status" value="1"/>
</dbReference>
<keyword evidence="4" id="KW-1134">Transmembrane beta strand</keyword>
<evidence type="ECO:0000256" key="1">
    <source>
        <dbReference type="ARBA" id="ARBA00004442"/>
    </source>
</evidence>
<evidence type="ECO:0008006" key="10">
    <source>
        <dbReference type="Google" id="ProtNLM"/>
    </source>
</evidence>
<dbReference type="GO" id="GO:0015288">
    <property type="term" value="F:porin activity"/>
    <property type="evidence" value="ECO:0007669"/>
    <property type="project" value="TreeGrafter"/>
</dbReference>
<organism evidence="8 9">
    <name type="scientific">Dyadobacter helix</name>
    <dbReference type="NCBI Taxonomy" id="2822344"/>
    <lineage>
        <taxon>Bacteria</taxon>
        <taxon>Pseudomonadati</taxon>
        <taxon>Bacteroidota</taxon>
        <taxon>Cytophagia</taxon>
        <taxon>Cytophagales</taxon>
        <taxon>Spirosomataceae</taxon>
        <taxon>Dyadobacter</taxon>
    </lineage>
</organism>
<evidence type="ECO:0000313" key="9">
    <source>
        <dbReference type="Proteomes" id="UP000680038"/>
    </source>
</evidence>
<sequence>MAFRQAWKENPKKKILEVKSRTKPTQMNKIIKWGLTGLLLCTRLSIQDLSAKKVDTPDSVKVFSVRDLQELVLLNNPVVKQAGLLSEAARARVSQALGSFDPSLKASFDQKYFGGTNYYNQWASELKVPLWLAGADLKIGFDRNVGSYTNPETTTPLSGLAGVGISVPLGQGLLIDARRNTLRQARVMVNYAEAERANEINKVWFQAVKDYWNWFYAHQQYNLARRGVDLANNRYLATRNQALLGDKPAIDSVEAFITLQERSIQLARVQIEVQNTRLLVSNHLWDDKGNPMELPEDAVAVNADSAAAGITSAQLDHLMNTAEDNHPKLQMLRNKGLQLALERNYLREMMKPKLNLSGSLLTTRRDFTSYVPEYYDVGWNNYKVGFDFSFPLFLRSARGKLNEIKVKQMDLNLDLKNETRTILTSIRSSFNDLKAYQTQLTIQTQSITNQEILLRGELQKFELGESTLFLINSRETKLIDMMIKRAELLTKYQQSLADLYYKAGILQN</sequence>
<protein>
    <recommendedName>
        <fullName evidence="10">Outer membrane protein TolC</fullName>
    </recommendedName>
</protein>
<evidence type="ECO:0000256" key="4">
    <source>
        <dbReference type="ARBA" id="ARBA00022452"/>
    </source>
</evidence>
<gene>
    <name evidence="8" type="ORF">DYBT9275_01005</name>
</gene>
<keyword evidence="9" id="KW-1185">Reference proteome</keyword>
<evidence type="ECO:0000313" key="8">
    <source>
        <dbReference type="EMBL" id="CAG4992649.1"/>
    </source>
</evidence>
<dbReference type="PANTHER" id="PTHR30026">
    <property type="entry name" value="OUTER MEMBRANE PROTEIN TOLC"/>
    <property type="match status" value="1"/>
</dbReference>
<keyword evidence="6" id="KW-0472">Membrane</keyword>